<dbReference type="Gene3D" id="3.40.50.300">
    <property type="entry name" value="P-loop containing nucleotide triphosphate hydrolases"/>
    <property type="match status" value="1"/>
</dbReference>
<dbReference type="SUPFAM" id="SSF52540">
    <property type="entry name" value="P-loop containing nucleoside triphosphate hydrolases"/>
    <property type="match status" value="1"/>
</dbReference>
<gene>
    <name evidence="7" type="ORF">E2I00_010164</name>
</gene>
<dbReference type="GO" id="GO:0005525">
    <property type="term" value="F:GTP binding"/>
    <property type="evidence" value="ECO:0007669"/>
    <property type="project" value="UniProtKB-KW"/>
</dbReference>
<dbReference type="InterPro" id="IPR051515">
    <property type="entry name" value="IRG"/>
</dbReference>
<reference evidence="7 8" key="1">
    <citation type="journal article" date="2019" name="PLoS ONE">
        <title>Genomic analyses reveal an absence of contemporary introgressive admixture between fin whales and blue whales, despite known hybrids.</title>
        <authorList>
            <person name="Westbury M.V."/>
            <person name="Petersen B."/>
            <person name="Lorenzen E.D."/>
        </authorList>
    </citation>
    <scope>NUCLEOTIDE SEQUENCE [LARGE SCALE GENOMIC DNA]</scope>
    <source>
        <strain evidence="7">FinWhale-01</strain>
    </source>
</reference>
<feature type="region of interest" description="Disordered" evidence="5">
    <location>
        <begin position="173"/>
        <end position="195"/>
    </location>
</feature>
<comment type="similarity">
    <text evidence="1">Belongs to the TRAFAC class dynamin-like GTPase superfamily. IRG family.</text>
</comment>
<dbReference type="InterPro" id="IPR030385">
    <property type="entry name" value="G_IRG_dom"/>
</dbReference>
<proteinExistence type="inferred from homology"/>
<dbReference type="InterPro" id="IPR007743">
    <property type="entry name" value="Immunity-related_GTPase-like"/>
</dbReference>
<evidence type="ECO:0000256" key="4">
    <source>
        <dbReference type="ARBA" id="ARBA00023134"/>
    </source>
</evidence>
<dbReference type="OrthoDB" id="422720at2759"/>
<name>A0A643BM44_BALPH</name>
<keyword evidence="4" id="KW-0342">GTP-binding</keyword>
<dbReference type="AlphaFoldDB" id="A0A643BM44"/>
<dbReference type="PROSITE" id="PS51716">
    <property type="entry name" value="G_IRG"/>
    <property type="match status" value="1"/>
</dbReference>
<keyword evidence="8" id="KW-1185">Reference proteome</keyword>
<feature type="domain" description="IRG-type G" evidence="6">
    <location>
        <begin position="51"/>
        <end position="226"/>
    </location>
</feature>
<evidence type="ECO:0000256" key="3">
    <source>
        <dbReference type="ARBA" id="ARBA00022801"/>
    </source>
</evidence>
<evidence type="ECO:0000256" key="2">
    <source>
        <dbReference type="ARBA" id="ARBA00022741"/>
    </source>
</evidence>
<evidence type="ECO:0000256" key="1">
    <source>
        <dbReference type="ARBA" id="ARBA00005429"/>
    </source>
</evidence>
<dbReference type="InterPro" id="IPR027417">
    <property type="entry name" value="P-loop_NTPase"/>
</dbReference>
<dbReference type="GO" id="GO:0016020">
    <property type="term" value="C:membrane"/>
    <property type="evidence" value="ECO:0007669"/>
    <property type="project" value="InterPro"/>
</dbReference>
<dbReference type="GO" id="GO:0003924">
    <property type="term" value="F:GTPase activity"/>
    <property type="evidence" value="ECO:0007669"/>
    <property type="project" value="TreeGrafter"/>
</dbReference>
<keyword evidence="3" id="KW-0378">Hydrolase</keyword>
<sequence>MASEVFQSCLSQSKILELSKDTRALKEAFEAGDLPAVAAKLQSTLHPLENVGLDIGVTGGTGSGKSTFVNTIRGLEGEDPTSACTGVVEMTVDPTPYPHPKYPNIVIWDLPGIGTHAFRADKYLQRVLLGRYDFFLIITLESFAADHAQLALEIRGGGASASTASTPRWVWTSPPRAAAAPAPSRRRRCSSQSGTTGLKDPKVFLLSMFESGKYAFRLLEESMVRGLESHKRHAFLVALPNVSKPMLERKAASLRQHIWLVAMVACGANPSPVPGWPATCTHTLTSSLEGYRRSFGLDEGSLEPLNVPIPGSLAACGLSFATVYRILHTSLDVDT</sequence>
<dbReference type="PANTHER" id="PTHR32341">
    <property type="entry name" value="INTERFERON-INDUCIBLE GTPASE"/>
    <property type="match status" value="1"/>
</dbReference>
<evidence type="ECO:0000313" key="8">
    <source>
        <dbReference type="Proteomes" id="UP000437017"/>
    </source>
</evidence>
<evidence type="ECO:0000259" key="6">
    <source>
        <dbReference type="PROSITE" id="PS51716"/>
    </source>
</evidence>
<accession>A0A643BM44</accession>
<comment type="caution">
    <text evidence="7">The sequence shown here is derived from an EMBL/GenBank/DDBJ whole genome shotgun (WGS) entry which is preliminary data.</text>
</comment>
<evidence type="ECO:0000256" key="5">
    <source>
        <dbReference type="SAM" id="MobiDB-lite"/>
    </source>
</evidence>
<dbReference type="Proteomes" id="UP000437017">
    <property type="component" value="Unassembled WGS sequence"/>
</dbReference>
<protein>
    <recommendedName>
        <fullName evidence="6">IRG-type G domain-containing protein</fullName>
    </recommendedName>
</protein>
<organism evidence="7 8">
    <name type="scientific">Balaenoptera physalus</name>
    <name type="common">Fin whale</name>
    <name type="synonym">Balaena physalus</name>
    <dbReference type="NCBI Taxonomy" id="9770"/>
    <lineage>
        <taxon>Eukaryota</taxon>
        <taxon>Metazoa</taxon>
        <taxon>Chordata</taxon>
        <taxon>Craniata</taxon>
        <taxon>Vertebrata</taxon>
        <taxon>Euteleostomi</taxon>
        <taxon>Mammalia</taxon>
        <taxon>Eutheria</taxon>
        <taxon>Laurasiatheria</taxon>
        <taxon>Artiodactyla</taxon>
        <taxon>Whippomorpha</taxon>
        <taxon>Cetacea</taxon>
        <taxon>Mysticeti</taxon>
        <taxon>Balaenopteridae</taxon>
        <taxon>Balaenoptera</taxon>
    </lineage>
</organism>
<feature type="compositionally biased region" description="Low complexity" evidence="5">
    <location>
        <begin position="173"/>
        <end position="183"/>
    </location>
</feature>
<dbReference type="Pfam" id="PF05049">
    <property type="entry name" value="IIGP"/>
    <property type="match status" value="2"/>
</dbReference>
<keyword evidence="2" id="KW-0547">Nucleotide-binding</keyword>
<evidence type="ECO:0000313" key="7">
    <source>
        <dbReference type="EMBL" id="KAB0388933.1"/>
    </source>
</evidence>
<dbReference type="EMBL" id="SGJD01009851">
    <property type="protein sequence ID" value="KAB0388933.1"/>
    <property type="molecule type" value="Genomic_DNA"/>
</dbReference>
<dbReference type="PANTHER" id="PTHR32341:SF17">
    <property type="entry name" value="IRG-TYPE G DOMAIN-CONTAINING PROTEIN"/>
    <property type="match status" value="1"/>
</dbReference>